<dbReference type="EMBL" id="DS178275">
    <property type="protein sequence ID" value="EFP80493.2"/>
    <property type="molecule type" value="Genomic_DNA"/>
</dbReference>
<evidence type="ECO:0000313" key="6">
    <source>
        <dbReference type="EMBL" id="EFP80493.2"/>
    </source>
</evidence>
<dbReference type="InParanoid" id="E3K7L6"/>
<evidence type="ECO:0000313" key="7">
    <source>
        <dbReference type="Proteomes" id="UP000008783"/>
    </source>
</evidence>
<dbReference type="PANTHER" id="PTHR46481:SF10">
    <property type="entry name" value="ZINC FINGER BED DOMAIN-CONTAINING PROTEIN 39"/>
    <property type="match status" value="1"/>
</dbReference>
<dbReference type="OrthoDB" id="2505635at2759"/>
<dbReference type="VEuPathDB" id="FungiDB:PGTG_06449"/>
<keyword evidence="4" id="KW-0862">Zinc</keyword>
<dbReference type="HOGENOM" id="CLU_1971602_0_0_1"/>
<dbReference type="InterPro" id="IPR052035">
    <property type="entry name" value="ZnF_BED_domain_contain"/>
</dbReference>
<keyword evidence="3" id="KW-0863">Zinc-finger</keyword>
<dbReference type="GO" id="GO:0008270">
    <property type="term" value="F:zinc ion binding"/>
    <property type="evidence" value="ECO:0007669"/>
    <property type="project" value="UniProtKB-KW"/>
</dbReference>
<evidence type="ECO:0000256" key="2">
    <source>
        <dbReference type="ARBA" id="ARBA00022723"/>
    </source>
</evidence>
<evidence type="ECO:0000256" key="5">
    <source>
        <dbReference type="ARBA" id="ARBA00023242"/>
    </source>
</evidence>
<sequence length="127" mass="14725">MNIGSLITPPNGTGINTHTILMRIHGLCTWVCFSPQRREKFTIDVKYCQPEMCAKKIQGLEIDVPTHWNSNYSMLQRALSLEKTCTHFFKHNAEASKFLLSPAEWDQARYLTQLLEPTVQQVLYTYF</sequence>
<dbReference type="GO" id="GO:0005634">
    <property type="term" value="C:nucleus"/>
    <property type="evidence" value="ECO:0007669"/>
    <property type="project" value="UniProtKB-SubCell"/>
</dbReference>
<dbReference type="Proteomes" id="UP000008783">
    <property type="component" value="Unassembled WGS sequence"/>
</dbReference>
<comment type="subcellular location">
    <subcellularLocation>
        <location evidence="1">Nucleus</location>
    </subcellularLocation>
</comment>
<reference key="1">
    <citation type="submission" date="2007-01" db="EMBL/GenBank/DDBJ databases">
        <title>The Genome Sequence of Puccinia graminis f. sp. tritici Strain CRL 75-36-700-3.</title>
        <authorList>
            <consortium name="The Broad Institute Genome Sequencing Platform"/>
            <person name="Birren B."/>
            <person name="Lander E."/>
            <person name="Galagan J."/>
            <person name="Nusbaum C."/>
            <person name="Devon K."/>
            <person name="Cuomo C."/>
            <person name="Jaffe D."/>
            <person name="Butler J."/>
            <person name="Alvarez P."/>
            <person name="Gnerre S."/>
            <person name="Grabherr M."/>
            <person name="Mauceli E."/>
            <person name="Brockman W."/>
            <person name="Young S."/>
            <person name="LaButti K."/>
            <person name="Sykes S."/>
            <person name="DeCaprio D."/>
            <person name="Crawford M."/>
            <person name="Koehrsen M."/>
            <person name="Engels R."/>
            <person name="Montgomery P."/>
            <person name="Pearson M."/>
            <person name="Howarth C."/>
            <person name="Larson L."/>
            <person name="White J."/>
            <person name="Zeng Q."/>
            <person name="Kodira C."/>
            <person name="Yandava C."/>
            <person name="Alvarado L."/>
            <person name="O'Leary S."/>
            <person name="Szabo L."/>
            <person name="Dean R."/>
            <person name="Schein J."/>
        </authorList>
    </citation>
    <scope>NUCLEOTIDE SEQUENCE</scope>
    <source>
        <strain>CRL 75-36-700-3</strain>
    </source>
</reference>
<keyword evidence="5" id="KW-0539">Nucleus</keyword>
<proteinExistence type="predicted"/>
<protein>
    <submittedName>
        <fullName evidence="6">Uncharacterized protein</fullName>
    </submittedName>
</protein>
<organism evidence="6 7">
    <name type="scientific">Puccinia graminis f. sp. tritici (strain CRL 75-36-700-3 / race SCCL)</name>
    <name type="common">Black stem rust fungus</name>
    <dbReference type="NCBI Taxonomy" id="418459"/>
    <lineage>
        <taxon>Eukaryota</taxon>
        <taxon>Fungi</taxon>
        <taxon>Dikarya</taxon>
        <taxon>Basidiomycota</taxon>
        <taxon>Pucciniomycotina</taxon>
        <taxon>Pucciniomycetes</taxon>
        <taxon>Pucciniales</taxon>
        <taxon>Pucciniaceae</taxon>
        <taxon>Puccinia</taxon>
    </lineage>
</organism>
<evidence type="ECO:0000256" key="1">
    <source>
        <dbReference type="ARBA" id="ARBA00004123"/>
    </source>
</evidence>
<dbReference type="GeneID" id="10539504"/>
<keyword evidence="2" id="KW-0479">Metal-binding</keyword>
<dbReference type="KEGG" id="pgr:PGTG_06449"/>
<dbReference type="PANTHER" id="PTHR46481">
    <property type="entry name" value="ZINC FINGER BED DOMAIN-CONTAINING PROTEIN 4"/>
    <property type="match status" value="1"/>
</dbReference>
<evidence type="ECO:0000256" key="3">
    <source>
        <dbReference type="ARBA" id="ARBA00022771"/>
    </source>
</evidence>
<gene>
    <name evidence="6" type="ORF">PGTG_06449</name>
</gene>
<name>E3K7L6_PUCGT</name>
<keyword evidence="7" id="KW-1185">Reference proteome</keyword>
<dbReference type="RefSeq" id="XP_003324912.2">
    <property type="nucleotide sequence ID" value="XM_003324864.2"/>
</dbReference>
<accession>E3K7L6</accession>
<dbReference type="AlphaFoldDB" id="E3K7L6"/>
<reference evidence="7" key="2">
    <citation type="journal article" date="2011" name="Proc. Natl. Acad. Sci. U.S.A.">
        <title>Obligate biotrophy features unraveled by the genomic analysis of rust fungi.</title>
        <authorList>
            <person name="Duplessis S."/>
            <person name="Cuomo C.A."/>
            <person name="Lin Y.-C."/>
            <person name="Aerts A."/>
            <person name="Tisserant E."/>
            <person name="Veneault-Fourrey C."/>
            <person name="Joly D.L."/>
            <person name="Hacquard S."/>
            <person name="Amselem J."/>
            <person name="Cantarel B.L."/>
            <person name="Chiu R."/>
            <person name="Coutinho P.M."/>
            <person name="Feau N."/>
            <person name="Field M."/>
            <person name="Frey P."/>
            <person name="Gelhaye E."/>
            <person name="Goldberg J."/>
            <person name="Grabherr M.G."/>
            <person name="Kodira C.D."/>
            <person name="Kohler A."/>
            <person name="Kuees U."/>
            <person name="Lindquist E.A."/>
            <person name="Lucas S.M."/>
            <person name="Mago R."/>
            <person name="Mauceli E."/>
            <person name="Morin E."/>
            <person name="Murat C."/>
            <person name="Pangilinan J.L."/>
            <person name="Park R."/>
            <person name="Pearson M."/>
            <person name="Quesneville H."/>
            <person name="Rouhier N."/>
            <person name="Sakthikumar S."/>
            <person name="Salamov A.A."/>
            <person name="Schmutz J."/>
            <person name="Selles B."/>
            <person name="Shapiro H."/>
            <person name="Tanguay P."/>
            <person name="Tuskan G.A."/>
            <person name="Henrissat B."/>
            <person name="Van de Peer Y."/>
            <person name="Rouze P."/>
            <person name="Ellis J.G."/>
            <person name="Dodds P.N."/>
            <person name="Schein J.E."/>
            <person name="Zhong S."/>
            <person name="Hamelin R.C."/>
            <person name="Grigoriev I.V."/>
            <person name="Szabo L.J."/>
            <person name="Martin F."/>
        </authorList>
    </citation>
    <scope>NUCLEOTIDE SEQUENCE [LARGE SCALE GENOMIC DNA]</scope>
    <source>
        <strain evidence="7">CRL 75-36-700-3 / race SCCL</strain>
    </source>
</reference>
<evidence type="ECO:0000256" key="4">
    <source>
        <dbReference type="ARBA" id="ARBA00022833"/>
    </source>
</evidence>